<dbReference type="GO" id="GO:0008408">
    <property type="term" value="F:3'-5' exonuclease activity"/>
    <property type="evidence" value="ECO:0007669"/>
    <property type="project" value="InterPro"/>
</dbReference>
<dbReference type="InterPro" id="IPR041796">
    <property type="entry name" value="Mre11_N"/>
</dbReference>
<evidence type="ECO:0000256" key="1">
    <source>
        <dbReference type="ARBA" id="ARBA00010555"/>
    </source>
</evidence>
<dbReference type="InterPro" id="IPR029052">
    <property type="entry name" value="Metallo-depent_PP-like"/>
</dbReference>
<dbReference type="STRING" id="1839801.Dform_00994"/>
<dbReference type="Proteomes" id="UP000185934">
    <property type="component" value="Chromosome"/>
</dbReference>
<dbReference type="Pfam" id="PF00149">
    <property type="entry name" value="Metallophos"/>
    <property type="match status" value="1"/>
</dbReference>
<keyword evidence="4 6" id="KW-0378">Hydrolase</keyword>
<dbReference type="InterPro" id="IPR050535">
    <property type="entry name" value="DNA_Repair-Maintenance_Comp"/>
</dbReference>
<evidence type="ECO:0000256" key="4">
    <source>
        <dbReference type="ARBA" id="ARBA00022801"/>
    </source>
</evidence>
<dbReference type="RefSeq" id="WP_076004027.1">
    <property type="nucleotide sequence ID" value="NZ_CP018258.1"/>
</dbReference>
<dbReference type="KEGG" id="dfo:Dform_00994"/>
<dbReference type="InterPro" id="IPR004593">
    <property type="entry name" value="SbcD"/>
</dbReference>
<dbReference type="SUPFAM" id="SSF56300">
    <property type="entry name" value="Metallo-dependent phosphatases"/>
    <property type="match status" value="1"/>
</dbReference>
<dbReference type="Gene3D" id="3.60.21.10">
    <property type="match status" value="1"/>
</dbReference>
<evidence type="ECO:0000256" key="5">
    <source>
        <dbReference type="ARBA" id="ARBA00022839"/>
    </source>
</evidence>
<dbReference type="CDD" id="cd00840">
    <property type="entry name" value="MPP_Mre11_N"/>
    <property type="match status" value="1"/>
</dbReference>
<name>A0A1P8F7D0_9CHLR</name>
<keyword evidence="5 6" id="KW-0269">Exonuclease</keyword>
<organism evidence="8 9">
    <name type="scientific">Dehalogenimonas formicexedens</name>
    <dbReference type="NCBI Taxonomy" id="1839801"/>
    <lineage>
        <taxon>Bacteria</taxon>
        <taxon>Bacillati</taxon>
        <taxon>Chloroflexota</taxon>
        <taxon>Dehalococcoidia</taxon>
        <taxon>Dehalococcoidales</taxon>
        <taxon>Dehalococcoidaceae</taxon>
        <taxon>Dehalogenimonas</taxon>
    </lineage>
</organism>
<dbReference type="InterPro" id="IPR004843">
    <property type="entry name" value="Calcineurin-like_PHP"/>
</dbReference>
<protein>
    <recommendedName>
        <fullName evidence="2 6">Nuclease SbcCD subunit D</fullName>
    </recommendedName>
</protein>
<dbReference type="AlphaFoldDB" id="A0A1P8F7D0"/>
<dbReference type="OrthoDB" id="9773856at2"/>
<accession>A0A1P8F7D0</accession>
<dbReference type="PANTHER" id="PTHR30337:SF0">
    <property type="entry name" value="NUCLEASE SBCCD SUBUNIT D"/>
    <property type="match status" value="1"/>
</dbReference>
<evidence type="ECO:0000256" key="2">
    <source>
        <dbReference type="ARBA" id="ARBA00013365"/>
    </source>
</evidence>
<evidence type="ECO:0000259" key="7">
    <source>
        <dbReference type="Pfam" id="PF00149"/>
    </source>
</evidence>
<feature type="domain" description="Calcineurin-like phosphoesterase" evidence="7">
    <location>
        <begin position="1"/>
        <end position="104"/>
    </location>
</feature>
<proteinExistence type="inferred from homology"/>
<keyword evidence="9" id="KW-1185">Reference proteome</keyword>
<comment type="similarity">
    <text evidence="1 6">Belongs to the SbcD family.</text>
</comment>
<evidence type="ECO:0000313" key="8">
    <source>
        <dbReference type="EMBL" id="APV44335.1"/>
    </source>
</evidence>
<evidence type="ECO:0000256" key="3">
    <source>
        <dbReference type="ARBA" id="ARBA00022722"/>
    </source>
</evidence>
<evidence type="ECO:0000313" key="9">
    <source>
        <dbReference type="Proteomes" id="UP000185934"/>
    </source>
</evidence>
<dbReference type="GO" id="GO:0004519">
    <property type="term" value="F:endonuclease activity"/>
    <property type="evidence" value="ECO:0007669"/>
    <property type="project" value="UniProtKB-KW"/>
</dbReference>
<keyword evidence="6" id="KW-0233">DNA recombination</keyword>
<dbReference type="GO" id="GO:0006260">
    <property type="term" value="P:DNA replication"/>
    <property type="evidence" value="ECO:0007669"/>
    <property type="project" value="UniProtKB-KW"/>
</dbReference>
<evidence type="ECO:0000256" key="6">
    <source>
        <dbReference type="RuleBase" id="RU363069"/>
    </source>
</evidence>
<gene>
    <name evidence="6" type="primary">sbcD</name>
    <name evidence="8" type="ORF">Dform_00994</name>
</gene>
<comment type="subunit">
    <text evidence="6">Heterodimer of SbcC and SbcD.</text>
</comment>
<comment type="function">
    <text evidence="6">SbcCD cleaves DNA hairpin structures. These structures can inhibit DNA replication and are intermediates in certain DNA recombination reactions. The complex acts as a 3'-&gt;5' double strand exonuclease that can open hairpins. It also has a 5' single-strand endonuclease activity.</text>
</comment>
<reference evidence="9" key="1">
    <citation type="submission" date="2016-11" db="EMBL/GenBank/DDBJ databases">
        <title>Dehalogenimonas formicexedens sp. nov., a chlorinated alkane respiring bacterium isolated from contaminated groundwater.</title>
        <authorList>
            <person name="Key T.A."/>
            <person name="Bowman K.S."/>
            <person name="Lee I."/>
            <person name="Chun J."/>
            <person name="Albuquerque L."/>
            <person name="da Costa M.S."/>
            <person name="Rainey F.A."/>
            <person name="Moe W.M."/>
        </authorList>
    </citation>
    <scope>NUCLEOTIDE SEQUENCE [LARGE SCALE GENOMIC DNA]</scope>
    <source>
        <strain evidence="9">NSZ-14</strain>
    </source>
</reference>
<keyword evidence="6" id="KW-0235">DNA replication</keyword>
<keyword evidence="3 6" id="KW-0540">Nuclease</keyword>
<dbReference type="GO" id="GO:0006310">
    <property type="term" value="P:DNA recombination"/>
    <property type="evidence" value="ECO:0007669"/>
    <property type="project" value="UniProtKB-KW"/>
</dbReference>
<dbReference type="NCBIfam" id="TIGR00619">
    <property type="entry name" value="sbcd"/>
    <property type="match status" value="1"/>
</dbReference>
<keyword evidence="6" id="KW-0255">Endonuclease</keyword>
<dbReference type="EMBL" id="CP018258">
    <property type="protein sequence ID" value="APV44335.1"/>
    <property type="molecule type" value="Genomic_DNA"/>
</dbReference>
<sequence>MKIIHFADLHLGVEVYGRPDPTTGLDTRLLDFLAAFDKLVDYAICQKVDLVLFCGDAFKSRDPSQTQQREFARRIRKLADAGIPVFLLIGNHDLPAASGRATSTEIYETLRIDKVTVAAQPKVYNIETDSGPVQIAALPWPRKSTLEGKAQSEGQSLSSDELKAKIEGAMSSKIQQMADAIDPMQPSILAAHIWVDGAATASERKFILGAEPTVMLSNIALPVFDYVALGHLHKRQELSGTPPVVYSGSLERLDFGEENDDKGFYVIEITVRDGRKIVGHRFQKLDGRRFLTLEKTLDEEDLNPNASVLKLLADRREDIKDAIVQLKIKMPESLAPLLRNAEIKSALKDAYYFAVSREIERQARNRLGAEHDESLTPMQALEKYLSMKGVSESRKKELMEKAEDLIASLGS</sequence>
<dbReference type="PANTHER" id="PTHR30337">
    <property type="entry name" value="COMPONENT OF ATP-DEPENDENT DSDNA EXONUCLEASE"/>
    <property type="match status" value="1"/>
</dbReference>